<evidence type="ECO:0000256" key="12">
    <source>
        <dbReference type="PIRSR" id="PIRSR000808-1"/>
    </source>
</evidence>
<dbReference type="InterPro" id="IPR001937">
    <property type="entry name" value="GalP_UDPtransf1"/>
</dbReference>
<feature type="binding site" evidence="14">
    <location>
        <position position="55"/>
    </location>
    <ligand>
        <name>Zn(2+)</name>
        <dbReference type="ChEBI" id="CHEBI:29105"/>
    </ligand>
</feature>
<evidence type="ECO:0000259" key="17">
    <source>
        <dbReference type="Pfam" id="PF02744"/>
    </source>
</evidence>
<dbReference type="RefSeq" id="XP_025363653.1">
    <property type="nucleotide sequence ID" value="XM_025507688.1"/>
</dbReference>
<dbReference type="GO" id="GO:0005737">
    <property type="term" value="C:cytoplasm"/>
    <property type="evidence" value="ECO:0007669"/>
    <property type="project" value="TreeGrafter"/>
</dbReference>
<feature type="binding site" description="in other chain" evidence="13">
    <location>
        <position position="165"/>
    </location>
    <ligand>
        <name>UDP-alpha-D-glucose</name>
        <dbReference type="ChEBI" id="CHEBI:58885"/>
        <note>ligand shared between dimeric partners</note>
    </ligand>
</feature>
<feature type="binding site" description="in other chain" evidence="13">
    <location>
        <position position="180"/>
    </location>
    <ligand>
        <name>UDP-alpha-D-glucose</name>
        <dbReference type="ChEBI" id="CHEBI:58885"/>
        <note>ligand shared between dimeric partners</note>
    </ligand>
</feature>
<dbReference type="STRING" id="1569628.A0A316UXM1"/>
<evidence type="ECO:0000256" key="5">
    <source>
        <dbReference type="ARBA" id="ARBA00016340"/>
    </source>
</evidence>
<comment type="similarity">
    <text evidence="3 15">Belongs to the galactose-1-phosphate uridylyltransferase type 1 family.</text>
</comment>
<dbReference type="PANTHER" id="PTHR11943">
    <property type="entry name" value="GALACTOSE-1-PHOSPHATE URIDYLYLTRANSFERASE"/>
    <property type="match status" value="1"/>
</dbReference>
<evidence type="ECO:0000256" key="15">
    <source>
        <dbReference type="RuleBase" id="RU000506"/>
    </source>
</evidence>
<dbReference type="SUPFAM" id="SSF54197">
    <property type="entry name" value="HIT-like"/>
    <property type="match status" value="2"/>
</dbReference>
<sequence length="392" mass="44848">MSAFDPTEHTHRRWNPLTESWVLCSPHRTKRPWQGAQESAEVPQLPEYDLKCYLCPGNERATGGKTDKYESTYVFENDFAALKPEEAKAGEDVTNPHPLIKLQPARGKCFVICFNPAHNLTIAQLTTPPYSASSHIVPIIKVWQDVYGRIPRENPFVSYVQIFENKGASMGCSNPHPHGQVWSLDYVPEEPAKALRSQYRYSQEQTHVQAGEPKSKTGRPSLLLSYAHWEMQQPDSPRLVASNEDWIAVVPYWAVWPFEVLVLPRNTHLNHILDFSPAQVQSFAAIMGEVTLRYDNLFECSFPYSMGLHQRPIPPRASDLTAAQKQEESEWDEAQFHVHFYPPLLRSKTVRKFLVGFEMLGEPQRDLTPEQAAKRLRDVDASQHYTAQLLKK</sequence>
<keyword evidence="9 14" id="KW-0862">Zinc</keyword>
<dbReference type="GeneID" id="37029511"/>
<feature type="binding site" evidence="13">
    <location>
        <begin position="357"/>
        <end position="358"/>
    </location>
    <ligand>
        <name>UDP-alpha-D-glucose</name>
        <dbReference type="ChEBI" id="CHEBI:58885"/>
        <note>ligand shared between dimeric partners</note>
    </ligand>
</feature>
<feature type="active site" description="Tele-UMP-histidine intermediate" evidence="12">
    <location>
        <position position="178"/>
    </location>
</feature>
<keyword evidence="11 15" id="KW-0119">Carbohydrate metabolism</keyword>
<evidence type="ECO:0000313" key="18">
    <source>
        <dbReference type="EMBL" id="PWN29041.1"/>
    </source>
</evidence>
<feature type="binding site" evidence="13">
    <location>
        <begin position="28"/>
        <end position="31"/>
    </location>
    <ligand>
        <name>UDP-alpha-D-glucose</name>
        <dbReference type="ChEBI" id="CHEBI:58885"/>
        <note>ligand shared between dimeric partners</note>
    </ligand>
</feature>
<dbReference type="InterPro" id="IPR036265">
    <property type="entry name" value="HIT-like_sf"/>
</dbReference>
<dbReference type="NCBIfam" id="TIGR00209">
    <property type="entry name" value="galT_1"/>
    <property type="match status" value="1"/>
</dbReference>
<evidence type="ECO:0000256" key="13">
    <source>
        <dbReference type="PIRSR" id="PIRSR000808-2"/>
    </source>
</evidence>
<dbReference type="PIRSF" id="PIRSF000808">
    <property type="entry name" value="GalT"/>
    <property type="match status" value="1"/>
</dbReference>
<dbReference type="EMBL" id="KZ819664">
    <property type="protein sequence ID" value="PWN29041.1"/>
    <property type="molecule type" value="Genomic_DNA"/>
</dbReference>
<evidence type="ECO:0000313" key="19">
    <source>
        <dbReference type="Proteomes" id="UP000245884"/>
    </source>
</evidence>
<keyword evidence="7 15" id="KW-0548">Nucleotidyltransferase</keyword>
<dbReference type="Proteomes" id="UP000245884">
    <property type="component" value="Unassembled WGS sequence"/>
</dbReference>
<feature type="binding site" description="in other chain" evidence="13">
    <location>
        <position position="364"/>
    </location>
    <ligand>
        <name>UDP-alpha-D-glucose</name>
        <dbReference type="ChEBI" id="CHEBI:58885"/>
        <note>ligand shared between dimeric partners</note>
    </ligand>
</feature>
<evidence type="ECO:0000256" key="8">
    <source>
        <dbReference type="ARBA" id="ARBA00022723"/>
    </source>
</evidence>
<feature type="domain" description="Galactose-1-phosphate uridyl transferase N-terminal" evidence="16">
    <location>
        <begin position="4"/>
        <end position="188"/>
    </location>
</feature>
<keyword evidence="8 14" id="KW-0479">Metal-binding</keyword>
<dbReference type="Gene3D" id="3.30.428.10">
    <property type="entry name" value="HIT-like"/>
    <property type="match status" value="2"/>
</dbReference>
<keyword evidence="10 15" id="KW-0299">Galactose metabolism</keyword>
<evidence type="ECO:0000256" key="10">
    <source>
        <dbReference type="ARBA" id="ARBA00023144"/>
    </source>
</evidence>
<gene>
    <name evidence="18" type="ORF">BDZ90DRAFT_250359</name>
</gene>
<evidence type="ECO:0000256" key="9">
    <source>
        <dbReference type="ARBA" id="ARBA00022833"/>
    </source>
</evidence>
<evidence type="ECO:0000259" key="16">
    <source>
        <dbReference type="Pfam" id="PF01087"/>
    </source>
</evidence>
<feature type="binding site" description="in other chain" evidence="13">
    <location>
        <position position="61"/>
    </location>
    <ligand>
        <name>UDP-alpha-D-glucose</name>
        <dbReference type="ChEBI" id="CHEBI:58885"/>
        <note>ligand shared between dimeric partners</note>
    </ligand>
</feature>
<dbReference type="UniPathway" id="UPA00214"/>
<name>A0A316UXM1_9BASI</name>
<comment type="cofactor">
    <cofactor evidence="14">
        <name>Zn(2+)</name>
        <dbReference type="ChEBI" id="CHEBI:29105"/>
    </cofactor>
    <text evidence="14">Binds 1 zinc ion per subunit.</text>
</comment>
<comment type="catalytic activity">
    <reaction evidence="1 15">
        <text>alpha-D-galactose 1-phosphate + UDP-alpha-D-glucose = alpha-D-glucose 1-phosphate + UDP-alpha-D-galactose</text>
        <dbReference type="Rhea" id="RHEA:13989"/>
        <dbReference type="ChEBI" id="CHEBI:58336"/>
        <dbReference type="ChEBI" id="CHEBI:58601"/>
        <dbReference type="ChEBI" id="CHEBI:58885"/>
        <dbReference type="ChEBI" id="CHEBI:66914"/>
        <dbReference type="EC" id="2.7.7.12"/>
    </reaction>
</comment>
<evidence type="ECO:0000256" key="14">
    <source>
        <dbReference type="PIRSR" id="PIRSR000808-3"/>
    </source>
</evidence>
<dbReference type="InterPro" id="IPR019779">
    <property type="entry name" value="GalP_UDPtransf1_His-AS"/>
</dbReference>
<evidence type="ECO:0000256" key="2">
    <source>
        <dbReference type="ARBA" id="ARBA00004947"/>
    </source>
</evidence>
<dbReference type="AlphaFoldDB" id="A0A316UXM1"/>
<keyword evidence="19" id="KW-1185">Reference proteome</keyword>
<evidence type="ECO:0000256" key="4">
    <source>
        <dbReference type="ARBA" id="ARBA00012384"/>
    </source>
</evidence>
<dbReference type="Pfam" id="PF01087">
    <property type="entry name" value="GalP_UDP_transf"/>
    <property type="match status" value="1"/>
</dbReference>
<dbReference type="OrthoDB" id="418412at2759"/>
<protein>
    <recommendedName>
        <fullName evidence="5 15">Galactose-1-phosphate uridylyltransferase</fullName>
        <ecNumber evidence="4 15">2.7.7.12</ecNumber>
    </recommendedName>
</protein>
<dbReference type="CDD" id="cd00608">
    <property type="entry name" value="GalT"/>
    <property type="match status" value="1"/>
</dbReference>
<dbReference type="InterPro" id="IPR005850">
    <property type="entry name" value="GalP_Utransf_C"/>
</dbReference>
<dbReference type="InterPro" id="IPR005849">
    <property type="entry name" value="GalP_Utransf_N"/>
</dbReference>
<feature type="binding site" evidence="13">
    <location>
        <begin position="352"/>
        <end position="353"/>
    </location>
    <ligand>
        <name>UDP-alpha-D-glucose</name>
        <dbReference type="ChEBI" id="CHEBI:58885"/>
        <note>ligand shared between dimeric partners</note>
    </ligand>
</feature>
<dbReference type="GO" id="GO:0008108">
    <property type="term" value="F:UDP-glucose:hexose-1-phosphate uridylyltransferase activity"/>
    <property type="evidence" value="ECO:0007669"/>
    <property type="project" value="UniProtKB-EC"/>
</dbReference>
<proteinExistence type="inferred from homology"/>
<feature type="binding site" description="in other chain" evidence="13">
    <location>
        <begin position="77"/>
        <end position="78"/>
    </location>
    <ligand>
        <name>UDP-alpha-D-glucose</name>
        <dbReference type="ChEBI" id="CHEBI:58885"/>
        <note>ligand shared between dimeric partners</note>
    </ligand>
</feature>
<dbReference type="PANTHER" id="PTHR11943:SF1">
    <property type="entry name" value="GALACTOSE-1-PHOSPHATE URIDYLYLTRANSFERASE"/>
    <property type="match status" value="1"/>
</dbReference>
<evidence type="ECO:0000256" key="7">
    <source>
        <dbReference type="ARBA" id="ARBA00022695"/>
    </source>
</evidence>
<evidence type="ECO:0000256" key="1">
    <source>
        <dbReference type="ARBA" id="ARBA00001107"/>
    </source>
</evidence>
<dbReference type="EC" id="2.7.7.12" evidence="4 15"/>
<evidence type="ECO:0000256" key="6">
    <source>
        <dbReference type="ARBA" id="ARBA00022679"/>
    </source>
</evidence>
<feature type="domain" description="Galactose-1-phosphate uridyl transferase C-terminal" evidence="17">
    <location>
        <begin position="220"/>
        <end position="388"/>
    </location>
</feature>
<evidence type="ECO:0000256" key="3">
    <source>
        <dbReference type="ARBA" id="ARBA00010951"/>
    </source>
</evidence>
<comment type="pathway">
    <text evidence="2 15">Carbohydrate metabolism; galactose metabolism.</text>
</comment>
<feature type="binding site" evidence="14">
    <location>
        <position position="52"/>
    </location>
    <ligand>
        <name>Zn(2+)</name>
        <dbReference type="ChEBI" id="CHEBI:29105"/>
    </ligand>
</feature>
<dbReference type="GO" id="GO:0033499">
    <property type="term" value="P:galactose catabolic process via UDP-galactose, Leloir pathway"/>
    <property type="evidence" value="ECO:0007669"/>
    <property type="project" value="TreeGrafter"/>
</dbReference>
<feature type="binding site" description="in other chain" evidence="13">
    <location>
        <begin position="171"/>
        <end position="173"/>
    </location>
    <ligand>
        <name>UDP-alpha-D-glucose</name>
        <dbReference type="ChEBI" id="CHEBI:58885"/>
        <note>ligand shared between dimeric partners</note>
    </ligand>
</feature>
<dbReference type="GO" id="GO:0008270">
    <property type="term" value="F:zinc ion binding"/>
    <property type="evidence" value="ECO:0007669"/>
    <property type="project" value="InterPro"/>
</dbReference>
<dbReference type="Pfam" id="PF02744">
    <property type="entry name" value="GalP_UDP_tr_C"/>
    <property type="match status" value="1"/>
</dbReference>
<feature type="binding site" evidence="14">
    <location>
        <position position="118"/>
    </location>
    <ligand>
        <name>Zn(2+)</name>
        <dbReference type="ChEBI" id="CHEBI:29105"/>
    </ligand>
</feature>
<organism evidence="18 19">
    <name type="scientific">Jaminaea rosea</name>
    <dbReference type="NCBI Taxonomy" id="1569628"/>
    <lineage>
        <taxon>Eukaryota</taxon>
        <taxon>Fungi</taxon>
        <taxon>Dikarya</taxon>
        <taxon>Basidiomycota</taxon>
        <taxon>Ustilaginomycotina</taxon>
        <taxon>Exobasidiomycetes</taxon>
        <taxon>Microstromatales</taxon>
        <taxon>Microstromatales incertae sedis</taxon>
        <taxon>Jaminaea</taxon>
    </lineage>
</organism>
<feature type="binding site" evidence="14">
    <location>
        <position position="176"/>
    </location>
    <ligand>
        <name>Zn(2+)</name>
        <dbReference type="ChEBI" id="CHEBI:29105"/>
    </ligand>
</feature>
<evidence type="ECO:0000256" key="11">
    <source>
        <dbReference type="ARBA" id="ARBA00023277"/>
    </source>
</evidence>
<reference evidence="18 19" key="1">
    <citation type="journal article" date="2018" name="Mol. Biol. Evol.">
        <title>Broad Genomic Sampling Reveals a Smut Pathogenic Ancestry of the Fungal Clade Ustilaginomycotina.</title>
        <authorList>
            <person name="Kijpornyongpan T."/>
            <person name="Mondo S.J."/>
            <person name="Barry K."/>
            <person name="Sandor L."/>
            <person name="Lee J."/>
            <person name="Lipzen A."/>
            <person name="Pangilinan J."/>
            <person name="LaButti K."/>
            <person name="Hainaut M."/>
            <person name="Henrissat B."/>
            <person name="Grigoriev I.V."/>
            <person name="Spatafora J.W."/>
            <person name="Aime M.C."/>
        </authorList>
    </citation>
    <scope>NUCLEOTIDE SEQUENCE [LARGE SCALE GENOMIC DNA]</scope>
    <source>
        <strain evidence="18 19">MCA 5214</strain>
    </source>
</reference>
<keyword evidence="6 15" id="KW-0808">Transferase</keyword>
<dbReference type="PROSITE" id="PS00117">
    <property type="entry name" value="GAL_P_UDP_TRANSF_I"/>
    <property type="match status" value="1"/>
</dbReference>
<accession>A0A316UXM1</accession>